<dbReference type="EMBL" id="JAHLQT010022636">
    <property type="protein sequence ID" value="KAG7166219.1"/>
    <property type="molecule type" value="Genomic_DNA"/>
</dbReference>
<reference evidence="2" key="1">
    <citation type="journal article" date="2021" name="Sci. Adv.">
        <title>The American lobster genome reveals insights on longevity, neural, and immune adaptations.</title>
        <authorList>
            <person name="Polinski J.M."/>
            <person name="Zimin A.V."/>
            <person name="Clark K.F."/>
            <person name="Kohn A.B."/>
            <person name="Sadowski N."/>
            <person name="Timp W."/>
            <person name="Ptitsyn A."/>
            <person name="Khanna P."/>
            <person name="Romanova D.Y."/>
            <person name="Williams P."/>
            <person name="Greenwood S.J."/>
            <person name="Moroz L.L."/>
            <person name="Walt D.R."/>
            <person name="Bodnar A.G."/>
        </authorList>
    </citation>
    <scope>NUCLEOTIDE SEQUENCE</scope>
    <source>
        <strain evidence="2">GMGI-L3</strain>
    </source>
</reference>
<gene>
    <name evidence="2" type="ORF">Hamer_G011042</name>
</gene>
<name>A0A8J5MX54_HOMAM</name>
<feature type="region of interest" description="Disordered" evidence="1">
    <location>
        <begin position="34"/>
        <end position="59"/>
    </location>
</feature>
<protein>
    <submittedName>
        <fullName evidence="2">Uncharacterized protein</fullName>
    </submittedName>
</protein>
<dbReference type="Proteomes" id="UP000747542">
    <property type="component" value="Unassembled WGS sequence"/>
</dbReference>
<keyword evidence="3" id="KW-1185">Reference proteome</keyword>
<proteinExistence type="predicted"/>
<evidence type="ECO:0000313" key="3">
    <source>
        <dbReference type="Proteomes" id="UP000747542"/>
    </source>
</evidence>
<evidence type="ECO:0000313" key="2">
    <source>
        <dbReference type="EMBL" id="KAG7166219.1"/>
    </source>
</evidence>
<organism evidence="2 3">
    <name type="scientific">Homarus americanus</name>
    <name type="common">American lobster</name>
    <dbReference type="NCBI Taxonomy" id="6706"/>
    <lineage>
        <taxon>Eukaryota</taxon>
        <taxon>Metazoa</taxon>
        <taxon>Ecdysozoa</taxon>
        <taxon>Arthropoda</taxon>
        <taxon>Crustacea</taxon>
        <taxon>Multicrustacea</taxon>
        <taxon>Malacostraca</taxon>
        <taxon>Eumalacostraca</taxon>
        <taxon>Eucarida</taxon>
        <taxon>Decapoda</taxon>
        <taxon>Pleocyemata</taxon>
        <taxon>Astacidea</taxon>
        <taxon>Nephropoidea</taxon>
        <taxon>Nephropidae</taxon>
        <taxon>Homarus</taxon>
    </lineage>
</organism>
<sequence>MKSVVLVIQDCQPYPLHIYKLLWYCGNCTIFPHSSSITDQRTTSTTKPEIRGADNYPPPEMKLRPLGKALSLNVLSQSSRGLWSHPQGNLHLTEEVEAEVAVWRGEEDVPVTMET</sequence>
<comment type="caution">
    <text evidence="2">The sequence shown here is derived from an EMBL/GenBank/DDBJ whole genome shotgun (WGS) entry which is preliminary data.</text>
</comment>
<dbReference type="AlphaFoldDB" id="A0A8J5MX54"/>
<evidence type="ECO:0000256" key="1">
    <source>
        <dbReference type="SAM" id="MobiDB-lite"/>
    </source>
</evidence>
<accession>A0A8J5MX54</accession>
<feature type="compositionally biased region" description="Polar residues" evidence="1">
    <location>
        <begin position="34"/>
        <end position="47"/>
    </location>
</feature>